<accession>A0ABW4WNP7</accession>
<dbReference type="CDD" id="cd00737">
    <property type="entry name" value="lyz_endolysin_autolysin"/>
    <property type="match status" value="1"/>
</dbReference>
<evidence type="ECO:0000256" key="4">
    <source>
        <dbReference type="RuleBase" id="RU003788"/>
    </source>
</evidence>
<dbReference type="SUPFAM" id="SSF53955">
    <property type="entry name" value="Lysozyme-like"/>
    <property type="match status" value="1"/>
</dbReference>
<dbReference type="InterPro" id="IPR002196">
    <property type="entry name" value="Glyco_hydro_24"/>
</dbReference>
<dbReference type="InterPro" id="IPR033907">
    <property type="entry name" value="Endolysin_autolysin"/>
</dbReference>
<dbReference type="EC" id="3.2.1.17" evidence="4"/>
<keyword evidence="2 4" id="KW-0081">Bacteriolytic enzyme</keyword>
<dbReference type="Gene3D" id="1.10.530.40">
    <property type="match status" value="1"/>
</dbReference>
<dbReference type="InterPro" id="IPR023347">
    <property type="entry name" value="Lysozyme_dom_sf"/>
</dbReference>
<comment type="catalytic activity">
    <reaction evidence="4">
        <text>Hydrolysis of (1-&gt;4)-beta-linkages between N-acetylmuramic acid and N-acetyl-D-glucosamine residues in a peptidoglycan and between N-acetyl-D-glucosamine residues in chitodextrins.</text>
        <dbReference type="EC" id="3.2.1.17"/>
    </reaction>
</comment>
<dbReference type="Pfam" id="PF00959">
    <property type="entry name" value="Phage_lysozyme"/>
    <property type="match status" value="1"/>
</dbReference>
<keyword evidence="5" id="KW-0732">Signal</keyword>
<evidence type="ECO:0000256" key="2">
    <source>
        <dbReference type="ARBA" id="ARBA00022638"/>
    </source>
</evidence>
<evidence type="ECO:0000313" key="6">
    <source>
        <dbReference type="EMBL" id="MFD2058189.1"/>
    </source>
</evidence>
<name>A0ABW4WNP7_9HYPH</name>
<dbReference type="PANTHER" id="PTHR38107">
    <property type="match status" value="1"/>
</dbReference>
<comment type="caution">
    <text evidence="6">The sequence shown here is derived from an EMBL/GenBank/DDBJ whole genome shotgun (WGS) entry which is preliminary data.</text>
</comment>
<keyword evidence="1 4" id="KW-0929">Antimicrobial</keyword>
<feature type="chain" id="PRO_5045733274" description="Lysozyme" evidence="5">
    <location>
        <begin position="23"/>
        <end position="239"/>
    </location>
</feature>
<keyword evidence="3" id="KW-1035">Host cytoplasm</keyword>
<evidence type="ECO:0000256" key="5">
    <source>
        <dbReference type="SAM" id="SignalP"/>
    </source>
</evidence>
<feature type="signal peptide" evidence="5">
    <location>
        <begin position="1"/>
        <end position="22"/>
    </location>
</feature>
<comment type="similarity">
    <text evidence="4">Belongs to the glycosyl hydrolase 24 family.</text>
</comment>
<organism evidence="6 7">
    <name type="scientific">Mesorhizobium calcicola</name>
    <dbReference type="NCBI Taxonomy" id="1300310"/>
    <lineage>
        <taxon>Bacteria</taxon>
        <taxon>Pseudomonadati</taxon>
        <taxon>Pseudomonadota</taxon>
        <taxon>Alphaproteobacteria</taxon>
        <taxon>Hyphomicrobiales</taxon>
        <taxon>Phyllobacteriaceae</taxon>
        <taxon>Mesorhizobium</taxon>
    </lineage>
</organism>
<dbReference type="InterPro" id="IPR051018">
    <property type="entry name" value="Bacteriophage_GH24"/>
</dbReference>
<keyword evidence="4" id="KW-0378">Hydrolase</keyword>
<sequence length="239" mass="25899">MGKSLRAVIVTALSLVCQGAGAQESVEPNELSSKLFAQVAQNSSVDGSNVEAPRELPPLALDILMAFEGWSSDEQDFGFDFCTIGYGHLIARKPCAEVPDEVAQYDPPISLEEGLALLKQDTVKARLTVAKLVTSDISDEQFGALVSFAFNVGTGPRGFSGSKMLRLLNDEEFNMAAKEFPKWIKIKDKVNGTLVTRRSCELDLFLETLSAPFRPEDCITLGTAPAAKDLINIETGRPD</sequence>
<dbReference type="Proteomes" id="UP001597349">
    <property type="component" value="Unassembled WGS sequence"/>
</dbReference>
<dbReference type="PANTHER" id="PTHR38107:SF3">
    <property type="entry name" value="LYSOZYME RRRD-RELATED"/>
    <property type="match status" value="1"/>
</dbReference>
<dbReference type="EMBL" id="JBHUGY010000071">
    <property type="protein sequence ID" value="MFD2058189.1"/>
    <property type="molecule type" value="Genomic_DNA"/>
</dbReference>
<reference evidence="7" key="1">
    <citation type="journal article" date="2019" name="Int. J. Syst. Evol. Microbiol.">
        <title>The Global Catalogue of Microorganisms (GCM) 10K type strain sequencing project: providing services to taxonomists for standard genome sequencing and annotation.</title>
        <authorList>
            <consortium name="The Broad Institute Genomics Platform"/>
            <consortium name="The Broad Institute Genome Sequencing Center for Infectious Disease"/>
            <person name="Wu L."/>
            <person name="Ma J."/>
        </authorList>
    </citation>
    <scope>NUCLEOTIDE SEQUENCE [LARGE SCALE GENOMIC DNA]</scope>
    <source>
        <strain evidence="7">CGMCC 1.16226</strain>
    </source>
</reference>
<keyword evidence="4" id="KW-0326">Glycosidase</keyword>
<proteinExistence type="inferred from homology"/>
<dbReference type="RefSeq" id="WP_379026686.1">
    <property type="nucleotide sequence ID" value="NZ_JBHUGY010000071.1"/>
</dbReference>
<evidence type="ECO:0000313" key="7">
    <source>
        <dbReference type="Proteomes" id="UP001597349"/>
    </source>
</evidence>
<evidence type="ECO:0000256" key="3">
    <source>
        <dbReference type="ARBA" id="ARBA00023200"/>
    </source>
</evidence>
<protein>
    <recommendedName>
        <fullName evidence="4">Lysozyme</fullName>
        <ecNumber evidence="4">3.2.1.17</ecNumber>
    </recommendedName>
</protein>
<evidence type="ECO:0000256" key="1">
    <source>
        <dbReference type="ARBA" id="ARBA00022529"/>
    </source>
</evidence>
<gene>
    <name evidence="6" type="ORF">ACFSQT_35440</name>
</gene>
<keyword evidence="7" id="KW-1185">Reference proteome</keyword>
<dbReference type="InterPro" id="IPR023346">
    <property type="entry name" value="Lysozyme-like_dom_sf"/>
</dbReference>